<keyword evidence="3" id="KW-1185">Reference proteome</keyword>
<dbReference type="Proteomes" id="UP000179807">
    <property type="component" value="Unassembled WGS sequence"/>
</dbReference>
<keyword evidence="1" id="KW-1133">Transmembrane helix</keyword>
<dbReference type="RefSeq" id="XP_068351607.1">
    <property type="nucleotide sequence ID" value="XM_068510055.1"/>
</dbReference>
<protein>
    <recommendedName>
        <fullName evidence="4">Right handed beta helix domain-containing protein</fullName>
    </recommendedName>
</protein>
<organism evidence="2 3">
    <name type="scientific">Tritrichomonas foetus</name>
    <dbReference type="NCBI Taxonomy" id="1144522"/>
    <lineage>
        <taxon>Eukaryota</taxon>
        <taxon>Metamonada</taxon>
        <taxon>Parabasalia</taxon>
        <taxon>Tritrichomonadida</taxon>
        <taxon>Tritrichomonadidae</taxon>
        <taxon>Tritrichomonas</taxon>
    </lineage>
</organism>
<name>A0A1J4JH53_9EUKA</name>
<reference evidence="2" key="1">
    <citation type="submission" date="2016-10" db="EMBL/GenBank/DDBJ databases">
        <authorList>
            <person name="Benchimol M."/>
            <person name="Almeida L.G."/>
            <person name="Vasconcelos A.T."/>
            <person name="Perreira-Neves A."/>
            <person name="Rosa I.A."/>
            <person name="Tasca T."/>
            <person name="Bogo M.R."/>
            <person name="de Souza W."/>
        </authorList>
    </citation>
    <scope>NUCLEOTIDE SEQUENCE [LARGE SCALE GENOMIC DNA]</scope>
    <source>
        <strain evidence="2">K</strain>
    </source>
</reference>
<dbReference type="EMBL" id="MLAK01001053">
    <property type="protein sequence ID" value="OHS98470.1"/>
    <property type="molecule type" value="Genomic_DNA"/>
</dbReference>
<dbReference type="AlphaFoldDB" id="A0A1J4JH53"/>
<comment type="caution">
    <text evidence="2">The sequence shown here is derived from an EMBL/GenBank/DDBJ whole genome shotgun (WGS) entry which is preliminary data.</text>
</comment>
<evidence type="ECO:0000313" key="2">
    <source>
        <dbReference type="EMBL" id="OHS98470.1"/>
    </source>
</evidence>
<sequence>MLINFLNAFDVIFLVNLTLQGLSIYFILQSPLIMGCCNKGKDTLFLSRSFFSHQSSHFLYGMSRNAFLRSNFFKNFINSPIKIDNSHKFQLDSYFSNDHLDINSTSVEISYCTFVKCNSGKDNDGGAIMISCCTSTTIKNCIFSNCSSSRVGGAISLTRVSYAVLENNIFQNNSALFSSGCASFYLVFKLNMVNTNFTQNKSKYKTGALSFLSSESTLITYCYFVENTGPNGGCIVFDSGISQFSCCVFGYNKGDSVIQILDVASHYVKHSIFINNLCLSINCNSIMKLTLYNVSFSNSFMNEIKIYKNTIEFFFKEFVLFEINVEIDFPTMLVITNVPKSTQRQMKTKENNEMEDIIMKYKNDLNRNDVNDVIEVDINDLNDDTEKRNKLHEYPNKNPIHTSNIKPFNRKNNKKTKYSHDFFKFFSVVGAFLFVIAFFLYKVFLSSSSIYYKQSSIDRQENINEILYHAK</sequence>
<gene>
    <name evidence="2" type="ORF">TRFO_35096</name>
</gene>
<evidence type="ECO:0000256" key="1">
    <source>
        <dbReference type="SAM" id="Phobius"/>
    </source>
</evidence>
<dbReference type="GeneID" id="94844759"/>
<feature type="transmembrane region" description="Helical" evidence="1">
    <location>
        <begin position="7"/>
        <end position="28"/>
    </location>
</feature>
<dbReference type="SUPFAM" id="SSF51126">
    <property type="entry name" value="Pectin lyase-like"/>
    <property type="match status" value="1"/>
</dbReference>
<dbReference type="OrthoDB" id="21116at2759"/>
<keyword evidence="1" id="KW-0472">Membrane</keyword>
<evidence type="ECO:0008006" key="4">
    <source>
        <dbReference type="Google" id="ProtNLM"/>
    </source>
</evidence>
<evidence type="ECO:0000313" key="3">
    <source>
        <dbReference type="Proteomes" id="UP000179807"/>
    </source>
</evidence>
<keyword evidence="1" id="KW-0812">Transmembrane</keyword>
<proteinExistence type="predicted"/>
<feature type="transmembrane region" description="Helical" evidence="1">
    <location>
        <begin position="422"/>
        <end position="444"/>
    </location>
</feature>
<dbReference type="InterPro" id="IPR011050">
    <property type="entry name" value="Pectin_lyase_fold/virulence"/>
</dbReference>
<accession>A0A1J4JH53</accession>
<dbReference type="VEuPathDB" id="TrichDB:TRFO_35096"/>